<dbReference type="InterPro" id="IPR003777">
    <property type="entry name" value="XdhC_CoxI"/>
</dbReference>
<proteinExistence type="predicted"/>
<accession>A0A368HK30</accession>
<dbReference type="Proteomes" id="UP000253250">
    <property type="component" value="Unassembled WGS sequence"/>
</dbReference>
<dbReference type="RefSeq" id="WP_114282318.1">
    <property type="nucleotide sequence ID" value="NZ_PSYR01000001.1"/>
</dbReference>
<dbReference type="InterPro" id="IPR027051">
    <property type="entry name" value="XdhC_Rossmann_dom"/>
</dbReference>
<dbReference type="Pfam" id="PF13478">
    <property type="entry name" value="XdhC_C"/>
    <property type="match status" value="1"/>
</dbReference>
<dbReference type="Pfam" id="PF02625">
    <property type="entry name" value="XdhC_CoxI"/>
    <property type="match status" value="1"/>
</dbReference>
<name>A0A368HK30_9GAMM</name>
<dbReference type="PANTHER" id="PTHR30388:SF6">
    <property type="entry name" value="XANTHINE DEHYDROGENASE SUBUNIT A-RELATED"/>
    <property type="match status" value="1"/>
</dbReference>
<gene>
    <name evidence="3" type="ORF">C4900_03405</name>
</gene>
<evidence type="ECO:0000313" key="4">
    <source>
        <dbReference type="Proteomes" id="UP000253250"/>
    </source>
</evidence>
<evidence type="ECO:0000259" key="2">
    <source>
        <dbReference type="Pfam" id="PF13478"/>
    </source>
</evidence>
<feature type="domain" description="XdhC Rossmann" evidence="2">
    <location>
        <begin position="160"/>
        <end position="299"/>
    </location>
</feature>
<evidence type="ECO:0000259" key="1">
    <source>
        <dbReference type="Pfam" id="PF02625"/>
    </source>
</evidence>
<comment type="caution">
    <text evidence="3">The sequence shown here is derived from an EMBL/GenBank/DDBJ whole genome shotgun (WGS) entry which is preliminary data.</text>
</comment>
<dbReference type="EMBL" id="PSYR01000001">
    <property type="protein sequence ID" value="RCN58819.1"/>
    <property type="molecule type" value="Genomic_DNA"/>
</dbReference>
<evidence type="ECO:0000313" key="3">
    <source>
        <dbReference type="EMBL" id="RCN58819.1"/>
    </source>
</evidence>
<dbReference type="AlphaFoldDB" id="A0A368HK30"/>
<dbReference type="Gene3D" id="3.40.50.720">
    <property type="entry name" value="NAD(P)-binding Rossmann-like Domain"/>
    <property type="match status" value="1"/>
</dbReference>
<sequence>MKPEGPLVEVVVTQVAGSAPTAVGDSLYLGASGWRGSVGGGAIEEALKTRAVTCREQGIGAVVEFSLNSEHDQCCGGRVAAIICPIPPVAEPWLQQDLPRLYGWDHRERPRLMGAWWQGRWHPAAADHIPDPAVPEWPAGLRVAQSGTYFWKRAAIRHPLWLFGAGHVSAAIAAFACRLGYDVSVFDTRLEWNNAERFPPGATRHIAAMPPAEDTSPPPSALVMTHSHGLDFAITTALLARPIDYLGVIGSRTKAALFRKRLRDHGYGDKELAKLHMPMGFPGLGKKPYEVAVAVLAELLQRRQGGMS</sequence>
<dbReference type="OrthoDB" id="61481at2"/>
<dbReference type="PANTHER" id="PTHR30388">
    <property type="entry name" value="ALDEHYDE OXIDOREDUCTASE MOLYBDENUM COFACTOR ASSEMBLY PROTEIN"/>
    <property type="match status" value="1"/>
</dbReference>
<feature type="domain" description="XdhC- CoxI" evidence="1">
    <location>
        <begin position="6"/>
        <end position="65"/>
    </location>
</feature>
<evidence type="ECO:0008006" key="5">
    <source>
        <dbReference type="Google" id="ProtNLM"/>
    </source>
</evidence>
<dbReference type="InterPro" id="IPR052698">
    <property type="entry name" value="MoCofactor_Util/Proc"/>
</dbReference>
<organism evidence="3 4">
    <name type="scientific">Acidiferrobacter thiooxydans</name>
    <dbReference type="NCBI Taxonomy" id="163359"/>
    <lineage>
        <taxon>Bacteria</taxon>
        <taxon>Pseudomonadati</taxon>
        <taxon>Pseudomonadota</taxon>
        <taxon>Gammaproteobacteria</taxon>
        <taxon>Acidiferrobacterales</taxon>
        <taxon>Acidiferrobacteraceae</taxon>
        <taxon>Acidiferrobacter</taxon>
    </lineage>
</organism>
<keyword evidence="4" id="KW-1185">Reference proteome</keyword>
<protein>
    <recommendedName>
        <fullName evidence="5">Xanthine dehydrogenase</fullName>
    </recommendedName>
</protein>
<reference evidence="3 4" key="1">
    <citation type="submission" date="2018-02" db="EMBL/GenBank/DDBJ databases">
        <title>Insights into the biology of acidophilic members of the Acidiferrobacteraceae family derived from comparative genomic analyses.</title>
        <authorList>
            <person name="Issotta F."/>
            <person name="Thyssen C."/>
            <person name="Mena C."/>
            <person name="Moya A."/>
            <person name="Bellenberg S."/>
            <person name="Sproer C."/>
            <person name="Covarrubias P.C."/>
            <person name="Sand W."/>
            <person name="Quatrini R."/>
            <person name="Vera M."/>
        </authorList>
    </citation>
    <scope>NUCLEOTIDE SEQUENCE [LARGE SCALE GENOMIC DNA]</scope>
    <source>
        <strain evidence="4">m-1</strain>
    </source>
</reference>